<reference evidence="4 5" key="1">
    <citation type="submission" date="2018-08" db="EMBL/GenBank/DDBJ databases">
        <title>Genomic Encyclopedia of Archaeal and Bacterial Type Strains, Phase II (KMG-II): from individual species to whole genera.</title>
        <authorList>
            <person name="Goeker M."/>
        </authorList>
    </citation>
    <scope>NUCLEOTIDE SEQUENCE [LARGE SCALE GENOMIC DNA]</scope>
    <source>
        <strain evidence="4 5">DSM 45791</strain>
    </source>
</reference>
<evidence type="ECO:0000259" key="3">
    <source>
        <dbReference type="PROSITE" id="PS50977"/>
    </source>
</evidence>
<evidence type="ECO:0000313" key="4">
    <source>
        <dbReference type="EMBL" id="REH47061.1"/>
    </source>
</evidence>
<dbReference type="RefSeq" id="WP_116175715.1">
    <property type="nucleotide sequence ID" value="NZ_CP144375.1"/>
</dbReference>
<keyword evidence="1 2" id="KW-0238">DNA-binding</keyword>
<organism evidence="4 5">
    <name type="scientific">Kutzneria buriramensis</name>
    <dbReference type="NCBI Taxonomy" id="1045776"/>
    <lineage>
        <taxon>Bacteria</taxon>
        <taxon>Bacillati</taxon>
        <taxon>Actinomycetota</taxon>
        <taxon>Actinomycetes</taxon>
        <taxon>Pseudonocardiales</taxon>
        <taxon>Pseudonocardiaceae</taxon>
        <taxon>Kutzneria</taxon>
    </lineage>
</organism>
<comment type="caution">
    <text evidence="4">The sequence shown here is derived from an EMBL/GenBank/DDBJ whole genome shotgun (WGS) entry which is preliminary data.</text>
</comment>
<dbReference type="Pfam" id="PF00440">
    <property type="entry name" value="TetR_N"/>
    <property type="match status" value="1"/>
</dbReference>
<dbReference type="Pfam" id="PF17929">
    <property type="entry name" value="TetR_C_34"/>
    <property type="match status" value="1"/>
</dbReference>
<dbReference type="GO" id="GO:0003700">
    <property type="term" value="F:DNA-binding transcription factor activity"/>
    <property type="evidence" value="ECO:0007669"/>
    <property type="project" value="TreeGrafter"/>
</dbReference>
<dbReference type="PANTHER" id="PTHR30055">
    <property type="entry name" value="HTH-TYPE TRANSCRIPTIONAL REGULATOR RUTR"/>
    <property type="match status" value="1"/>
</dbReference>
<dbReference type="GO" id="GO:0000976">
    <property type="term" value="F:transcription cis-regulatory region binding"/>
    <property type="evidence" value="ECO:0007669"/>
    <property type="project" value="TreeGrafter"/>
</dbReference>
<dbReference type="OrthoDB" id="6637160at2"/>
<dbReference type="PANTHER" id="PTHR30055:SF178">
    <property type="entry name" value="POSSIBLE TRANSCRIPTIONAL REGULATORY PROTEIN"/>
    <property type="match status" value="1"/>
</dbReference>
<evidence type="ECO:0000256" key="2">
    <source>
        <dbReference type="PROSITE-ProRule" id="PRU00335"/>
    </source>
</evidence>
<dbReference type="Gene3D" id="1.10.357.10">
    <property type="entry name" value="Tetracycline Repressor, domain 2"/>
    <property type="match status" value="1"/>
</dbReference>
<dbReference type="InterPro" id="IPR009057">
    <property type="entry name" value="Homeodomain-like_sf"/>
</dbReference>
<keyword evidence="5" id="KW-1185">Reference proteome</keyword>
<dbReference type="SUPFAM" id="SSF46689">
    <property type="entry name" value="Homeodomain-like"/>
    <property type="match status" value="1"/>
</dbReference>
<gene>
    <name evidence="4" type="ORF">BCF44_106226</name>
</gene>
<feature type="domain" description="HTH tetR-type" evidence="3">
    <location>
        <begin position="16"/>
        <end position="76"/>
    </location>
</feature>
<proteinExistence type="predicted"/>
<dbReference type="InterPro" id="IPR041483">
    <property type="entry name" value="TetR_C_34"/>
</dbReference>
<evidence type="ECO:0000313" key="5">
    <source>
        <dbReference type="Proteomes" id="UP000256269"/>
    </source>
</evidence>
<evidence type="ECO:0000256" key="1">
    <source>
        <dbReference type="ARBA" id="ARBA00023125"/>
    </source>
</evidence>
<dbReference type="PROSITE" id="PS50977">
    <property type="entry name" value="HTH_TETR_2"/>
    <property type="match status" value="1"/>
</dbReference>
<dbReference type="InterPro" id="IPR001647">
    <property type="entry name" value="HTH_TetR"/>
</dbReference>
<dbReference type="AlphaFoldDB" id="A0A3E0HKU6"/>
<protein>
    <submittedName>
        <fullName evidence="4">Regulatory TetR family protein</fullName>
    </submittedName>
</protein>
<dbReference type="Proteomes" id="UP000256269">
    <property type="component" value="Unassembled WGS sequence"/>
</dbReference>
<dbReference type="EMBL" id="QUNO01000006">
    <property type="protein sequence ID" value="REH47061.1"/>
    <property type="molecule type" value="Genomic_DNA"/>
</dbReference>
<feature type="DNA-binding region" description="H-T-H motif" evidence="2">
    <location>
        <begin position="39"/>
        <end position="58"/>
    </location>
</feature>
<name>A0A3E0HKU6_9PSEU</name>
<dbReference type="InterPro" id="IPR050109">
    <property type="entry name" value="HTH-type_TetR-like_transc_reg"/>
</dbReference>
<sequence length="219" mass="23611">MVTSEFQRARRPEHKEQRREAILAAARTLATRDGVREVNLGDIAAEVGVHKSALLRYFETREEIYLHLTAEGWADWTAALSIALAEAEPTPAAVAATITRTLVERPLFCDLLAHAPLNLERNVSLESVRAFKVASLSRVGEISELIGTALPALGKSGGRKAVAAIAAFAATFWQTSHPGEVLAQLYDELPELGHTVRDFAGRLEESTAAMLAGLASTVS</sequence>
<dbReference type="PRINTS" id="PR00455">
    <property type="entry name" value="HTHTETR"/>
</dbReference>
<accession>A0A3E0HKU6</accession>